<dbReference type="GeneID" id="105365773"/>
<dbReference type="Proteomes" id="UP000695007">
    <property type="component" value="Unplaced"/>
</dbReference>
<dbReference type="Pfam" id="PF15228">
    <property type="entry name" value="DAP"/>
    <property type="match status" value="1"/>
</dbReference>
<gene>
    <name evidence="3" type="primary">LOC105365773</name>
</gene>
<protein>
    <submittedName>
        <fullName evidence="3">Uncharacterized protein LOC105365773</fullName>
    </submittedName>
</protein>
<proteinExistence type="predicted"/>
<feature type="compositionally biased region" description="Basic and acidic residues" evidence="1">
    <location>
        <begin position="7"/>
        <end position="25"/>
    </location>
</feature>
<organism evidence="2 3">
    <name type="scientific">Ceratosolen solmsi marchali</name>
    <dbReference type="NCBI Taxonomy" id="326594"/>
    <lineage>
        <taxon>Eukaryota</taxon>
        <taxon>Metazoa</taxon>
        <taxon>Ecdysozoa</taxon>
        <taxon>Arthropoda</taxon>
        <taxon>Hexapoda</taxon>
        <taxon>Insecta</taxon>
        <taxon>Pterygota</taxon>
        <taxon>Neoptera</taxon>
        <taxon>Endopterygota</taxon>
        <taxon>Hymenoptera</taxon>
        <taxon>Apocrita</taxon>
        <taxon>Proctotrupomorpha</taxon>
        <taxon>Chalcidoidea</taxon>
        <taxon>Agaonidae</taxon>
        <taxon>Agaoninae</taxon>
        <taxon>Ceratosolen</taxon>
    </lineage>
</organism>
<dbReference type="KEGG" id="csol:105365773"/>
<sequence>MRITQHKNPDKEREIKSPKDSDDVKLSTSPPKAMIISGAQTKGHADFPQEAIQHYHDKPIPTHDTRSIYHSRSLIIQQPRK</sequence>
<evidence type="ECO:0000256" key="1">
    <source>
        <dbReference type="SAM" id="MobiDB-lite"/>
    </source>
</evidence>
<evidence type="ECO:0000313" key="2">
    <source>
        <dbReference type="Proteomes" id="UP000695007"/>
    </source>
</evidence>
<evidence type="ECO:0000313" key="3">
    <source>
        <dbReference type="RefSeq" id="XP_011502315.1"/>
    </source>
</evidence>
<reference evidence="3" key="1">
    <citation type="submission" date="2025-08" db="UniProtKB">
        <authorList>
            <consortium name="RefSeq"/>
        </authorList>
    </citation>
    <scope>IDENTIFICATION</scope>
</reference>
<name>A0AAJ6YQG9_9HYME</name>
<dbReference type="InterPro" id="IPR024130">
    <property type="entry name" value="DAP1/DAPL1"/>
</dbReference>
<feature type="region of interest" description="Disordered" evidence="1">
    <location>
        <begin position="1"/>
        <end position="30"/>
    </location>
</feature>
<dbReference type="AlphaFoldDB" id="A0AAJ6YQG9"/>
<accession>A0AAJ6YQG9</accession>
<dbReference type="RefSeq" id="XP_011502315.1">
    <property type="nucleotide sequence ID" value="XM_011504013.1"/>
</dbReference>
<keyword evidence="2" id="KW-1185">Reference proteome</keyword>